<keyword evidence="3" id="KW-1185">Reference proteome</keyword>
<dbReference type="Proteomes" id="UP001341840">
    <property type="component" value="Unassembled WGS sequence"/>
</dbReference>
<feature type="region of interest" description="Disordered" evidence="1">
    <location>
        <begin position="44"/>
        <end position="70"/>
    </location>
</feature>
<feature type="region of interest" description="Disordered" evidence="1">
    <location>
        <begin position="1"/>
        <end position="22"/>
    </location>
</feature>
<evidence type="ECO:0000256" key="1">
    <source>
        <dbReference type="SAM" id="MobiDB-lite"/>
    </source>
</evidence>
<feature type="region of interest" description="Disordered" evidence="1">
    <location>
        <begin position="104"/>
        <end position="166"/>
    </location>
</feature>
<accession>A0ABU6VSU8</accession>
<evidence type="ECO:0000313" key="2">
    <source>
        <dbReference type="EMBL" id="MED6176462.1"/>
    </source>
</evidence>
<sequence length="166" mass="18173">MIEPRQPLFGEQPDNLTSPAIPIDDGELALERTELIPTVIEVGPHLKTARGQEADFTEESDDDENNELADLKATSSKALLNKLMSFEMNRRQIAKERQNYGIQEVSSGAAQDKGMQGELSTKGMDKGKPKFTATQSKIKEGETAKLKVAPSRLNEGEFGAEGVNKL</sequence>
<evidence type="ECO:0000313" key="3">
    <source>
        <dbReference type="Proteomes" id="UP001341840"/>
    </source>
</evidence>
<gene>
    <name evidence="2" type="ORF">PIB30_088437</name>
</gene>
<name>A0ABU6VSU8_9FABA</name>
<dbReference type="EMBL" id="JASCZI010152639">
    <property type="protein sequence ID" value="MED6176462.1"/>
    <property type="molecule type" value="Genomic_DNA"/>
</dbReference>
<organism evidence="2 3">
    <name type="scientific">Stylosanthes scabra</name>
    <dbReference type="NCBI Taxonomy" id="79078"/>
    <lineage>
        <taxon>Eukaryota</taxon>
        <taxon>Viridiplantae</taxon>
        <taxon>Streptophyta</taxon>
        <taxon>Embryophyta</taxon>
        <taxon>Tracheophyta</taxon>
        <taxon>Spermatophyta</taxon>
        <taxon>Magnoliopsida</taxon>
        <taxon>eudicotyledons</taxon>
        <taxon>Gunneridae</taxon>
        <taxon>Pentapetalae</taxon>
        <taxon>rosids</taxon>
        <taxon>fabids</taxon>
        <taxon>Fabales</taxon>
        <taxon>Fabaceae</taxon>
        <taxon>Papilionoideae</taxon>
        <taxon>50 kb inversion clade</taxon>
        <taxon>dalbergioids sensu lato</taxon>
        <taxon>Dalbergieae</taxon>
        <taxon>Pterocarpus clade</taxon>
        <taxon>Stylosanthes</taxon>
    </lineage>
</organism>
<reference evidence="2 3" key="1">
    <citation type="journal article" date="2023" name="Plants (Basel)">
        <title>Bridging the Gap: Combining Genomics and Transcriptomics Approaches to Understand Stylosanthes scabra, an Orphan Legume from the Brazilian Caatinga.</title>
        <authorList>
            <person name="Ferreira-Neto J.R.C."/>
            <person name="da Silva M.D."/>
            <person name="Binneck E."/>
            <person name="de Melo N.F."/>
            <person name="da Silva R.H."/>
            <person name="de Melo A.L.T.M."/>
            <person name="Pandolfi V."/>
            <person name="Bustamante F.O."/>
            <person name="Brasileiro-Vidal A.C."/>
            <person name="Benko-Iseppon A.M."/>
        </authorList>
    </citation>
    <scope>NUCLEOTIDE SEQUENCE [LARGE SCALE GENOMIC DNA]</scope>
    <source>
        <tissue evidence="2">Leaves</tissue>
    </source>
</reference>
<feature type="compositionally biased region" description="Acidic residues" evidence="1">
    <location>
        <begin position="55"/>
        <end position="67"/>
    </location>
</feature>
<comment type="caution">
    <text evidence="2">The sequence shown here is derived from an EMBL/GenBank/DDBJ whole genome shotgun (WGS) entry which is preliminary data.</text>
</comment>
<protein>
    <submittedName>
        <fullName evidence="2">Uncharacterized protein</fullName>
    </submittedName>
</protein>
<proteinExistence type="predicted"/>